<gene>
    <name evidence="1" type="ORF">LJ656_24715</name>
</gene>
<organism evidence="1 2">
    <name type="scientific">Paraburkholderia sejongensis</name>
    <dbReference type="NCBI Taxonomy" id="2886946"/>
    <lineage>
        <taxon>Bacteria</taxon>
        <taxon>Pseudomonadati</taxon>
        <taxon>Pseudomonadota</taxon>
        <taxon>Betaproteobacteria</taxon>
        <taxon>Burkholderiales</taxon>
        <taxon>Burkholderiaceae</taxon>
        <taxon>Paraburkholderia</taxon>
    </lineage>
</organism>
<dbReference type="EMBL" id="JAJITD010000014">
    <property type="protein sequence ID" value="MCC8395791.1"/>
    <property type="molecule type" value="Genomic_DNA"/>
</dbReference>
<keyword evidence="2" id="KW-1185">Reference proteome</keyword>
<name>A0ABS8K0W1_9BURK</name>
<evidence type="ECO:0008006" key="3">
    <source>
        <dbReference type="Google" id="ProtNLM"/>
    </source>
</evidence>
<dbReference type="Proteomes" id="UP001431019">
    <property type="component" value="Unassembled WGS sequence"/>
</dbReference>
<dbReference type="RefSeq" id="WP_230512151.1">
    <property type="nucleotide sequence ID" value="NZ_JAJITD010000014.1"/>
</dbReference>
<accession>A0ABS8K0W1</accession>
<reference evidence="1 2" key="1">
    <citation type="submission" date="2021-11" db="EMBL/GenBank/DDBJ databases">
        <authorList>
            <person name="Oh E.-T."/>
            <person name="Kim S.-B."/>
        </authorList>
    </citation>
    <scope>NUCLEOTIDE SEQUENCE [LARGE SCALE GENOMIC DNA]</scope>
    <source>
        <strain evidence="1 2">MMS20-SJTR3</strain>
    </source>
</reference>
<comment type="caution">
    <text evidence="1">The sequence shown here is derived from an EMBL/GenBank/DDBJ whole genome shotgun (WGS) entry which is preliminary data.</text>
</comment>
<evidence type="ECO:0000313" key="1">
    <source>
        <dbReference type="EMBL" id="MCC8395791.1"/>
    </source>
</evidence>
<protein>
    <recommendedName>
        <fullName evidence="3">SpoVT-AbrB domain-containing protein</fullName>
    </recommendedName>
</protein>
<proteinExistence type="predicted"/>
<evidence type="ECO:0000313" key="2">
    <source>
        <dbReference type="Proteomes" id="UP001431019"/>
    </source>
</evidence>
<sequence length="85" mass="9283">MATKVKTRRLAGIGPTLAYFLLSVEVARIKVLASKFMEAIMRVEKWGSGLAVRLPAGVVDEQYRGRLPADFNFERETPGGSGNGE</sequence>